<evidence type="ECO:0000313" key="8">
    <source>
        <dbReference type="EMBL" id="GIL25388.1"/>
    </source>
</evidence>
<dbReference type="EC" id="1.13.11.-" evidence="6"/>
<dbReference type="Proteomes" id="UP000614996">
    <property type="component" value="Unassembled WGS sequence"/>
</dbReference>
<evidence type="ECO:0000256" key="5">
    <source>
        <dbReference type="PIRSR" id="PIRSR604294-1"/>
    </source>
</evidence>
<keyword evidence="9" id="KW-1185">Reference proteome</keyword>
<comment type="cofactor">
    <cofactor evidence="5 6">
        <name>Fe(2+)</name>
        <dbReference type="ChEBI" id="CHEBI:29033"/>
    </cofactor>
    <text evidence="5 6">Binds 1 Fe(2+) ion per subunit.</text>
</comment>
<evidence type="ECO:0000256" key="4">
    <source>
        <dbReference type="ARBA" id="ARBA00023004"/>
    </source>
</evidence>
<evidence type="ECO:0000256" key="1">
    <source>
        <dbReference type="ARBA" id="ARBA00006787"/>
    </source>
</evidence>
<evidence type="ECO:0000256" key="3">
    <source>
        <dbReference type="ARBA" id="ARBA00023002"/>
    </source>
</evidence>
<comment type="similarity">
    <text evidence="1 6">Belongs to the carotenoid oxygenase family.</text>
</comment>
<evidence type="ECO:0000256" key="2">
    <source>
        <dbReference type="ARBA" id="ARBA00022723"/>
    </source>
</evidence>
<evidence type="ECO:0000256" key="6">
    <source>
        <dbReference type="RuleBase" id="RU364048"/>
    </source>
</evidence>
<keyword evidence="2 5" id="KW-0479">Metal-binding</keyword>
<dbReference type="EMBL" id="BOPO01000006">
    <property type="protein sequence ID" value="GIL25388.1"/>
    <property type="molecule type" value="Genomic_DNA"/>
</dbReference>
<feature type="signal peptide" evidence="7">
    <location>
        <begin position="1"/>
        <end position="18"/>
    </location>
</feature>
<keyword evidence="4 5" id="KW-0408">Iron</keyword>
<organism evidence="8 9">
    <name type="scientific">Actinocatenispora comari</name>
    <dbReference type="NCBI Taxonomy" id="2807577"/>
    <lineage>
        <taxon>Bacteria</taxon>
        <taxon>Bacillati</taxon>
        <taxon>Actinomycetota</taxon>
        <taxon>Actinomycetes</taxon>
        <taxon>Micromonosporales</taxon>
        <taxon>Micromonosporaceae</taxon>
        <taxon>Actinocatenispora</taxon>
    </lineage>
</organism>
<dbReference type="PANTHER" id="PTHR10543:SF89">
    <property type="entry name" value="CAROTENOID 9,10(9',10')-CLEAVAGE DIOXYGENASE 1"/>
    <property type="match status" value="1"/>
</dbReference>
<protein>
    <recommendedName>
        <fullName evidence="6">Dioxygenase</fullName>
        <ecNumber evidence="6">1.13.11.-</ecNumber>
    </recommendedName>
</protein>
<evidence type="ECO:0000256" key="7">
    <source>
        <dbReference type="SAM" id="SignalP"/>
    </source>
</evidence>
<feature type="binding site" evidence="5">
    <location>
        <position position="340"/>
    </location>
    <ligand>
        <name>Fe cation</name>
        <dbReference type="ChEBI" id="CHEBI:24875"/>
        <note>catalytic</note>
    </ligand>
</feature>
<dbReference type="GO" id="GO:0010436">
    <property type="term" value="F:carotenoid dioxygenase activity"/>
    <property type="evidence" value="ECO:0007669"/>
    <property type="project" value="TreeGrafter"/>
</dbReference>
<gene>
    <name evidence="8" type="ORF">NUM_06430</name>
</gene>
<dbReference type="InterPro" id="IPR004294">
    <property type="entry name" value="Carotenoid_Oase"/>
</dbReference>
<dbReference type="Pfam" id="PF03055">
    <property type="entry name" value="RPE65"/>
    <property type="match status" value="1"/>
</dbReference>
<proteinExistence type="inferred from homology"/>
<evidence type="ECO:0000313" key="9">
    <source>
        <dbReference type="Proteomes" id="UP000614996"/>
    </source>
</evidence>
<keyword evidence="7" id="KW-0732">Signal</keyword>
<dbReference type="GO" id="GO:0046872">
    <property type="term" value="F:metal ion binding"/>
    <property type="evidence" value="ECO:0007669"/>
    <property type="project" value="UniProtKB-KW"/>
</dbReference>
<name>A0A8J4EIZ3_9ACTN</name>
<dbReference type="AlphaFoldDB" id="A0A8J4EIZ3"/>
<feature type="binding site" evidence="5">
    <location>
        <position position="277"/>
    </location>
    <ligand>
        <name>Fe cation</name>
        <dbReference type="ChEBI" id="CHEBI:24875"/>
        <note>catalytic</note>
    </ligand>
</feature>
<feature type="binding site" evidence="5">
    <location>
        <position position="229"/>
    </location>
    <ligand>
        <name>Fe cation</name>
        <dbReference type="ChEBI" id="CHEBI:24875"/>
        <note>catalytic</note>
    </ligand>
</feature>
<dbReference type="PANTHER" id="PTHR10543">
    <property type="entry name" value="BETA-CAROTENE DIOXYGENASE"/>
    <property type="match status" value="1"/>
</dbReference>
<sequence length="544" mass="59729">MVVTISCLLWLLSGSIVAATDPISVHMSRFNVKLYMYRLTFEWTAARVVVGDAALRTRRIRGGISQTSHHPRGPEPMDQDANTATVEVAGHLSPVTDEITATDLPVTGAIPPELCGRYVRNGPNPLPGERSDHWFVGQGMLHGIRLRDGRAEWYRNRWVRTGKMAGRPPYRADGSRDLSVTTGNTHVIHHDGRILALHEAGLPHQITPELDTVGVCDFGGRLTTNMTAHPKRDPATGDLHIFGSSVRSPHLTYHRIDAHGVLTGTRHIEVPEATMMHDFALTEHHVLWLDLPVTFHAELVGRMMPFQWSDAHVARLGVMRHDRPDAPVRWIEIDPCYVFHVGNAHEDDSGRIVLDAVRYTPKDFTDFWTTIGPRAKTSGHEAGNGFARLYRWIVDPATRTISEQALDDRGVEFPTLDDERIGRPSRYLYAVAGTASGVTNTPAAIVKYDRTTGAVTSHELGTDTAVGEAVFVPADGRRCEDDGWLMSITTRGDGSASQLLILDASSIGADPVAVVELPRGVPSGFHGSWIPDRNLAGTDTRSAA</sequence>
<reference evidence="9" key="1">
    <citation type="journal article" date="2021" name="Int. J. Syst. Evol. Microbiol.">
        <title>Actinocatenispora comari sp. nov., an endophytic actinomycete isolated from aerial parts of Comarum salesowianum.</title>
        <authorList>
            <person name="Oyunbileg N."/>
            <person name="Iizaka Y."/>
            <person name="Hamada M."/>
            <person name="Davaapurev B.O."/>
            <person name="Fukumoto A."/>
            <person name="Tsetseg B."/>
            <person name="Kato F."/>
            <person name="Tamura T."/>
            <person name="Batkhuu J."/>
            <person name="Anzai Y."/>
        </authorList>
    </citation>
    <scope>NUCLEOTIDE SEQUENCE [LARGE SCALE GENOMIC DNA]</scope>
    <source>
        <strain evidence="9">NUM-2625</strain>
    </source>
</reference>
<accession>A0A8J4EIZ3</accession>
<dbReference type="GO" id="GO:0016121">
    <property type="term" value="P:carotene catabolic process"/>
    <property type="evidence" value="ECO:0007669"/>
    <property type="project" value="TreeGrafter"/>
</dbReference>
<dbReference type="RefSeq" id="WP_225918300.1">
    <property type="nucleotide sequence ID" value="NZ_BOPO01000006.1"/>
</dbReference>
<keyword evidence="3 6" id="KW-0560">Oxidoreductase</keyword>
<feature type="binding site" evidence="5">
    <location>
        <position position="526"/>
    </location>
    <ligand>
        <name>Fe cation</name>
        <dbReference type="ChEBI" id="CHEBI:24875"/>
        <note>catalytic</note>
    </ligand>
</feature>
<keyword evidence="6 8" id="KW-0223">Dioxygenase</keyword>
<feature type="chain" id="PRO_5035304723" description="Dioxygenase" evidence="7">
    <location>
        <begin position="19"/>
        <end position="544"/>
    </location>
</feature>
<comment type="caution">
    <text evidence="8">The sequence shown here is derived from an EMBL/GenBank/DDBJ whole genome shotgun (WGS) entry which is preliminary data.</text>
</comment>